<evidence type="ECO:0000313" key="1">
    <source>
        <dbReference type="EMBL" id="KAH0754353.1"/>
    </source>
</evidence>
<gene>
    <name evidence="1" type="ORF">KY290_024623</name>
</gene>
<dbReference type="Proteomes" id="UP000826656">
    <property type="component" value="Unassembled WGS sequence"/>
</dbReference>
<name>A0ABQ7UR95_SOLTU</name>
<keyword evidence="2" id="KW-1185">Reference proteome</keyword>
<accession>A0ABQ7UR95</accession>
<evidence type="ECO:0000313" key="2">
    <source>
        <dbReference type="Proteomes" id="UP000826656"/>
    </source>
</evidence>
<comment type="caution">
    <text evidence="1">The sequence shown here is derived from an EMBL/GenBank/DDBJ whole genome shotgun (WGS) entry which is preliminary data.</text>
</comment>
<protein>
    <submittedName>
        <fullName evidence="1">Uncharacterized protein</fullName>
    </submittedName>
</protein>
<dbReference type="EMBL" id="JAIVGD010000018">
    <property type="protein sequence ID" value="KAH0754353.1"/>
    <property type="molecule type" value="Genomic_DNA"/>
</dbReference>
<reference evidence="1 2" key="1">
    <citation type="journal article" date="2021" name="bioRxiv">
        <title>Chromosome-scale and haplotype-resolved genome assembly of a tetraploid potato cultivar.</title>
        <authorList>
            <person name="Sun H."/>
            <person name="Jiao W.-B."/>
            <person name="Krause K."/>
            <person name="Campoy J.A."/>
            <person name="Goel M."/>
            <person name="Folz-Donahue K."/>
            <person name="Kukat C."/>
            <person name="Huettel B."/>
            <person name="Schneeberger K."/>
        </authorList>
    </citation>
    <scope>NUCLEOTIDE SEQUENCE [LARGE SCALE GENOMIC DNA]</scope>
    <source>
        <strain evidence="1">SolTubOtavaFocal</strain>
        <tissue evidence="1">Leaves</tissue>
    </source>
</reference>
<proteinExistence type="predicted"/>
<sequence length="104" mass="11860">MAWAFEAIPYLRKLFKDYSQEISQPRILSYLPIDGPSVATDESSIVHHWFVPTEQELQMSFFLTLGIIDTKSDPTVDLIKKELAGATTSKGKHLLFLVMLMMLQ</sequence>
<organism evidence="1 2">
    <name type="scientific">Solanum tuberosum</name>
    <name type="common">Potato</name>
    <dbReference type="NCBI Taxonomy" id="4113"/>
    <lineage>
        <taxon>Eukaryota</taxon>
        <taxon>Viridiplantae</taxon>
        <taxon>Streptophyta</taxon>
        <taxon>Embryophyta</taxon>
        <taxon>Tracheophyta</taxon>
        <taxon>Spermatophyta</taxon>
        <taxon>Magnoliopsida</taxon>
        <taxon>eudicotyledons</taxon>
        <taxon>Gunneridae</taxon>
        <taxon>Pentapetalae</taxon>
        <taxon>asterids</taxon>
        <taxon>lamiids</taxon>
        <taxon>Solanales</taxon>
        <taxon>Solanaceae</taxon>
        <taxon>Solanoideae</taxon>
        <taxon>Solaneae</taxon>
        <taxon>Solanum</taxon>
    </lineage>
</organism>